<feature type="region of interest" description="Disordered" evidence="4">
    <location>
        <begin position="277"/>
        <end position="296"/>
    </location>
</feature>
<keyword evidence="3" id="KW-0560">Oxidoreductase</keyword>
<protein>
    <submittedName>
        <fullName evidence="5">Putative short chain dehydrogenase reductase family</fullName>
    </submittedName>
</protein>
<proteinExistence type="inferred from homology"/>
<dbReference type="Pfam" id="PF00106">
    <property type="entry name" value="adh_short"/>
    <property type="match status" value="1"/>
</dbReference>
<comment type="similarity">
    <text evidence="1">Belongs to the short-chain dehydrogenases/reductases (SDR) family.</text>
</comment>
<dbReference type="OrthoDB" id="5296at2759"/>
<dbReference type="PROSITE" id="PS00061">
    <property type="entry name" value="ADH_SHORT"/>
    <property type="match status" value="1"/>
</dbReference>
<dbReference type="InterPro" id="IPR002347">
    <property type="entry name" value="SDR_fam"/>
</dbReference>
<name>A0A0G2E9K2_PHACM</name>
<sequence length="316" mass="34750">MGFSVNGKTAIITGAGSGINLEFARLLLQNDANVVFADIALRLEAKELVDEYSSDKDKPQAIFQQTDVTDWKQLDQMFQVAMKYFGTIDIVCPGAGVYEPHWSGFWYPPGSAESKDAVDGGRYAQLDINLTHPIRSTQLAISYFIEQRKKTPSQLKFIIHISSIAGQSAGFGTAIYVATKHAINGFVRSLAPLEQEYGIRVAAVAPGVIRTPLWTDHPEKLKFVTERDEWVLPEEVGAVMLALIEKDQMAEFEGEPETIEITGGTILEVSKKAVRDVKPFNDPGPRQGPGNTAAGYKATVYEDIQKQLSKPGWGKT</sequence>
<dbReference type="PRINTS" id="PR00081">
    <property type="entry name" value="GDHRDH"/>
</dbReference>
<accession>A0A0G2E9K2</accession>
<dbReference type="InterPro" id="IPR036291">
    <property type="entry name" value="NAD(P)-bd_dom_sf"/>
</dbReference>
<dbReference type="GO" id="GO:0016616">
    <property type="term" value="F:oxidoreductase activity, acting on the CH-OH group of donors, NAD or NADP as acceptor"/>
    <property type="evidence" value="ECO:0007669"/>
    <property type="project" value="TreeGrafter"/>
</dbReference>
<dbReference type="SUPFAM" id="SSF51735">
    <property type="entry name" value="NAD(P)-binding Rossmann-fold domains"/>
    <property type="match status" value="1"/>
</dbReference>
<organism evidence="5 6">
    <name type="scientific">Phaeomoniella chlamydospora</name>
    <name type="common">Phaeoacremonium chlamydosporum</name>
    <dbReference type="NCBI Taxonomy" id="158046"/>
    <lineage>
        <taxon>Eukaryota</taxon>
        <taxon>Fungi</taxon>
        <taxon>Dikarya</taxon>
        <taxon>Ascomycota</taxon>
        <taxon>Pezizomycotina</taxon>
        <taxon>Eurotiomycetes</taxon>
        <taxon>Chaetothyriomycetidae</taxon>
        <taxon>Phaeomoniellales</taxon>
        <taxon>Phaeomoniellaceae</taxon>
        <taxon>Phaeomoniella</taxon>
    </lineage>
</organism>
<dbReference type="EMBL" id="LCWF01000109">
    <property type="protein sequence ID" value="KKY19234.1"/>
    <property type="molecule type" value="Genomic_DNA"/>
</dbReference>
<gene>
    <name evidence="5" type="ORF">UCRPC4_g04608</name>
</gene>
<dbReference type="FunFam" id="3.40.50.720:FF:000643">
    <property type="entry name" value="Short chain dehydrogenase/reductase family oxidoreductase, putative"/>
    <property type="match status" value="1"/>
</dbReference>
<evidence type="ECO:0000256" key="3">
    <source>
        <dbReference type="ARBA" id="ARBA00023002"/>
    </source>
</evidence>
<keyword evidence="6" id="KW-1185">Reference proteome</keyword>
<dbReference type="Gene3D" id="3.40.50.720">
    <property type="entry name" value="NAD(P)-binding Rossmann-like Domain"/>
    <property type="match status" value="1"/>
</dbReference>
<evidence type="ECO:0000313" key="6">
    <source>
        <dbReference type="Proteomes" id="UP000053317"/>
    </source>
</evidence>
<dbReference type="PANTHER" id="PTHR44229:SF4">
    <property type="entry name" value="15-HYDROXYPROSTAGLANDIN DEHYDROGENASE [NAD(+)]"/>
    <property type="match status" value="1"/>
</dbReference>
<evidence type="ECO:0000256" key="1">
    <source>
        <dbReference type="ARBA" id="ARBA00006484"/>
    </source>
</evidence>
<evidence type="ECO:0000256" key="2">
    <source>
        <dbReference type="ARBA" id="ARBA00022857"/>
    </source>
</evidence>
<dbReference type="GO" id="GO:0005737">
    <property type="term" value="C:cytoplasm"/>
    <property type="evidence" value="ECO:0007669"/>
    <property type="project" value="TreeGrafter"/>
</dbReference>
<dbReference type="PANTHER" id="PTHR44229">
    <property type="entry name" value="15-HYDROXYPROSTAGLANDIN DEHYDROGENASE [NAD(+)]"/>
    <property type="match status" value="1"/>
</dbReference>
<evidence type="ECO:0000313" key="5">
    <source>
        <dbReference type="EMBL" id="KKY19234.1"/>
    </source>
</evidence>
<comment type="caution">
    <text evidence="5">The sequence shown here is derived from an EMBL/GenBank/DDBJ whole genome shotgun (WGS) entry which is preliminary data.</text>
</comment>
<dbReference type="Proteomes" id="UP000053317">
    <property type="component" value="Unassembled WGS sequence"/>
</dbReference>
<reference evidence="5 6" key="2">
    <citation type="submission" date="2015-05" db="EMBL/GenBank/DDBJ databases">
        <authorList>
            <person name="Morales-Cruz A."/>
            <person name="Amrine K.C."/>
            <person name="Cantu D."/>
        </authorList>
    </citation>
    <scope>NUCLEOTIDE SEQUENCE [LARGE SCALE GENOMIC DNA]</scope>
    <source>
        <strain evidence="5">UCRPC4</strain>
    </source>
</reference>
<dbReference type="InterPro" id="IPR020904">
    <property type="entry name" value="Sc_DH/Rdtase_CS"/>
</dbReference>
<keyword evidence="2" id="KW-0521">NADP</keyword>
<dbReference type="AlphaFoldDB" id="A0A0G2E9K2"/>
<reference evidence="5 6" key="1">
    <citation type="submission" date="2015-05" db="EMBL/GenBank/DDBJ databases">
        <title>Distinctive expansion of gene families associated with plant cell wall degradation and secondary metabolism in the genomes of grapevine trunk pathogens.</title>
        <authorList>
            <person name="Lawrence D.P."/>
            <person name="Travadon R."/>
            <person name="Rolshausen P.E."/>
            <person name="Baumgartner K."/>
        </authorList>
    </citation>
    <scope>NUCLEOTIDE SEQUENCE [LARGE SCALE GENOMIC DNA]</scope>
    <source>
        <strain evidence="5">UCRPC4</strain>
    </source>
</reference>
<evidence type="ECO:0000256" key="4">
    <source>
        <dbReference type="SAM" id="MobiDB-lite"/>
    </source>
</evidence>